<evidence type="ECO:0000256" key="1">
    <source>
        <dbReference type="ARBA" id="ARBA00004651"/>
    </source>
</evidence>
<gene>
    <name evidence="8" type="ORF">ACFOWX_04875</name>
</gene>
<evidence type="ECO:0000256" key="2">
    <source>
        <dbReference type="ARBA" id="ARBA00022475"/>
    </source>
</evidence>
<feature type="transmembrane region" description="Helical" evidence="6">
    <location>
        <begin position="133"/>
        <end position="153"/>
    </location>
</feature>
<dbReference type="Pfam" id="PF01478">
    <property type="entry name" value="Peptidase_A24"/>
    <property type="match status" value="1"/>
</dbReference>
<dbReference type="InterPro" id="IPR052218">
    <property type="entry name" value="Preflagellin_Peptidase"/>
</dbReference>
<evidence type="ECO:0000256" key="3">
    <source>
        <dbReference type="ARBA" id="ARBA00022692"/>
    </source>
</evidence>
<feature type="transmembrane region" description="Helical" evidence="6">
    <location>
        <begin position="55"/>
        <end position="80"/>
    </location>
</feature>
<comment type="caution">
    <text evidence="8">The sequence shown here is derived from an EMBL/GenBank/DDBJ whole genome shotgun (WGS) entry which is preliminary data.</text>
</comment>
<evidence type="ECO:0000259" key="7">
    <source>
        <dbReference type="Pfam" id="PF01478"/>
    </source>
</evidence>
<keyword evidence="5 6" id="KW-0472">Membrane</keyword>
<dbReference type="InterPro" id="IPR000045">
    <property type="entry name" value="Prepilin_IV_endopep_pep"/>
</dbReference>
<evidence type="ECO:0000256" key="6">
    <source>
        <dbReference type="SAM" id="Phobius"/>
    </source>
</evidence>
<keyword evidence="3 6" id="KW-0812">Transmembrane</keyword>
<feature type="transmembrane region" description="Helical" evidence="6">
    <location>
        <begin position="31"/>
        <end position="49"/>
    </location>
</feature>
<organism evidence="8 9">
    <name type="scientific">Sphingorhabdus arenilitoris</name>
    <dbReference type="NCBI Taxonomy" id="1490041"/>
    <lineage>
        <taxon>Bacteria</taxon>
        <taxon>Pseudomonadati</taxon>
        <taxon>Pseudomonadota</taxon>
        <taxon>Alphaproteobacteria</taxon>
        <taxon>Sphingomonadales</taxon>
        <taxon>Sphingomonadaceae</taxon>
        <taxon>Sphingorhabdus</taxon>
    </lineage>
</organism>
<keyword evidence="4 6" id="KW-1133">Transmembrane helix</keyword>
<feature type="transmembrane region" description="Helical" evidence="6">
    <location>
        <begin position="6"/>
        <end position="24"/>
    </location>
</feature>
<dbReference type="Gene3D" id="1.20.120.1220">
    <property type="match status" value="1"/>
</dbReference>
<proteinExistence type="predicted"/>
<dbReference type="RefSeq" id="WP_381421872.1">
    <property type="nucleotide sequence ID" value="NZ_JBHSDH010000013.1"/>
</dbReference>
<name>A0ABV8REG6_9SPHN</name>
<dbReference type="Proteomes" id="UP001595887">
    <property type="component" value="Unassembled WGS sequence"/>
</dbReference>
<comment type="subcellular location">
    <subcellularLocation>
        <location evidence="1">Cell membrane</location>
        <topology evidence="1">Multi-pass membrane protein</topology>
    </subcellularLocation>
</comment>
<dbReference type="EMBL" id="JBHSDH010000013">
    <property type="protein sequence ID" value="MFC4291747.1"/>
    <property type="molecule type" value="Genomic_DNA"/>
</dbReference>
<sequence>MDMQNLTYALLGGLAIALMFTIYSDIRHRKIYNFVTLAIVLAAPVYWYASGQLGWQFAGMQIATAIVTFGIFSIFFALNWMKGGDVKLFSALALWFSLTKFITLVLVASVLGLFVTIFFAVSHKMRKRKGPALIPYGIAISLAGIWAVSEPFFNHFG</sequence>
<evidence type="ECO:0000313" key="8">
    <source>
        <dbReference type="EMBL" id="MFC4291747.1"/>
    </source>
</evidence>
<dbReference type="PANTHER" id="PTHR36506:SF1">
    <property type="entry name" value="PREFLAGELLIN PEPTIDASE"/>
    <property type="match status" value="1"/>
</dbReference>
<evidence type="ECO:0000313" key="9">
    <source>
        <dbReference type="Proteomes" id="UP001595887"/>
    </source>
</evidence>
<feature type="domain" description="Prepilin type IV endopeptidase peptidase" evidence="7">
    <location>
        <begin position="14"/>
        <end position="117"/>
    </location>
</feature>
<keyword evidence="2" id="KW-1003">Cell membrane</keyword>
<evidence type="ECO:0000256" key="4">
    <source>
        <dbReference type="ARBA" id="ARBA00022989"/>
    </source>
</evidence>
<reference evidence="9" key="1">
    <citation type="journal article" date="2019" name="Int. J. Syst. Evol. Microbiol.">
        <title>The Global Catalogue of Microorganisms (GCM) 10K type strain sequencing project: providing services to taxonomists for standard genome sequencing and annotation.</title>
        <authorList>
            <consortium name="The Broad Institute Genomics Platform"/>
            <consortium name="The Broad Institute Genome Sequencing Center for Infectious Disease"/>
            <person name="Wu L."/>
            <person name="Ma J."/>
        </authorList>
    </citation>
    <scope>NUCLEOTIDE SEQUENCE [LARGE SCALE GENOMIC DNA]</scope>
    <source>
        <strain evidence="9">CECT 8531</strain>
    </source>
</reference>
<keyword evidence="9" id="KW-1185">Reference proteome</keyword>
<dbReference type="PANTHER" id="PTHR36506">
    <property type="entry name" value="PREFLAGELLIN PEPTIDASE"/>
    <property type="match status" value="1"/>
</dbReference>
<protein>
    <submittedName>
        <fullName evidence="8">Prepilin peptidase</fullName>
    </submittedName>
</protein>
<feature type="transmembrane region" description="Helical" evidence="6">
    <location>
        <begin position="92"/>
        <end position="121"/>
    </location>
</feature>
<accession>A0ABV8REG6</accession>
<evidence type="ECO:0000256" key="5">
    <source>
        <dbReference type="ARBA" id="ARBA00023136"/>
    </source>
</evidence>